<reference evidence="8" key="2">
    <citation type="submission" date="2025-08" db="UniProtKB">
        <authorList>
            <consortium name="Ensembl"/>
        </authorList>
    </citation>
    <scope>IDENTIFICATION</scope>
</reference>
<feature type="region of interest" description="Disordered" evidence="7">
    <location>
        <begin position="311"/>
        <end position="342"/>
    </location>
</feature>
<proteinExistence type="inferred from homology"/>
<reference evidence="8" key="1">
    <citation type="submission" date="2019-08" db="EMBL/GenBank/DDBJ databases">
        <title>Three high-quality genomes provides insights into domestication of ducks.</title>
        <authorList>
            <person name="Hou Z.C."/>
            <person name="Zhu F."/>
            <person name="Yin Z.T."/>
            <person name="Zhang F."/>
        </authorList>
    </citation>
    <scope>NUCLEOTIDE SEQUENCE [LARGE SCALE GENOMIC DNA]</scope>
</reference>
<evidence type="ECO:0000256" key="1">
    <source>
        <dbReference type="ARBA" id="ARBA00004141"/>
    </source>
</evidence>
<dbReference type="Ensembl" id="ENSAPLT00020022989.1">
    <property type="protein sequence ID" value="ENSAPLP00020021298.1"/>
    <property type="gene ID" value="ENSAPLG00020014925.1"/>
</dbReference>
<dbReference type="InterPro" id="IPR007248">
    <property type="entry name" value="Mpv17_PMP22"/>
</dbReference>
<dbReference type="GO" id="GO:0005739">
    <property type="term" value="C:mitochondrion"/>
    <property type="evidence" value="ECO:0007669"/>
    <property type="project" value="TreeGrafter"/>
</dbReference>
<evidence type="ECO:0000256" key="2">
    <source>
        <dbReference type="ARBA" id="ARBA00006824"/>
    </source>
</evidence>
<keyword evidence="5" id="KW-0472">Membrane</keyword>
<dbReference type="Proteomes" id="UP000694400">
    <property type="component" value="Chromosome 28"/>
</dbReference>
<comment type="similarity">
    <text evidence="2 6">Belongs to the peroxisomal membrane protein PXMP2/4 family.</text>
</comment>
<comment type="subcellular location">
    <subcellularLocation>
        <location evidence="1">Membrane</location>
        <topology evidence="1">Multi-pass membrane protein</topology>
    </subcellularLocation>
</comment>
<evidence type="ECO:0000256" key="6">
    <source>
        <dbReference type="RuleBase" id="RU363053"/>
    </source>
</evidence>
<feature type="compositionally biased region" description="Gly residues" evidence="7">
    <location>
        <begin position="311"/>
        <end position="324"/>
    </location>
</feature>
<dbReference type="Pfam" id="PF04117">
    <property type="entry name" value="Mpv17_PMP22"/>
    <property type="match status" value="1"/>
</dbReference>
<evidence type="ECO:0000256" key="5">
    <source>
        <dbReference type="ARBA" id="ARBA00023136"/>
    </source>
</evidence>
<reference evidence="8" key="3">
    <citation type="submission" date="2025-09" db="UniProtKB">
        <authorList>
            <consortium name="Ensembl"/>
        </authorList>
    </citation>
    <scope>IDENTIFICATION</scope>
</reference>
<evidence type="ECO:0000256" key="4">
    <source>
        <dbReference type="ARBA" id="ARBA00022989"/>
    </source>
</evidence>
<accession>A0A8B9TH33</accession>
<sequence>MRSPRPSSTRAGGGTRGGMLARGRRLLQPLFGGRLLLLTNTASCGALLAAGDTLQQAWHLRHHPEDQRQAARTGRMFAVGCSLGPLMHFWYLWLDAAFPARGVRGLRTVLKKVLIDQLVASPALGAWYFLGMGTLEGQSLEASWEELKEKFWEFYKADWCVWPAAQLLNFLYVPPKFRVVYVNVVTLGWDTYLSYLKHRHFKQFKQRHPEFEGIGTHPGARRAGGPSRPTPRARPPCHTCSPPAGPARCPTNGFDLEVDADGADEGGREGIVGVAEEEGGFPHAAVADDEDFEHVIEVLVRGLLLPIAGVGSGRHLQGGDGGTVSRGDTGGDKIPGGTGIPQ</sequence>
<dbReference type="GO" id="GO:0061668">
    <property type="term" value="P:mitochondrial ribosome assembly"/>
    <property type="evidence" value="ECO:0007669"/>
    <property type="project" value="TreeGrafter"/>
</dbReference>
<organism evidence="8 9">
    <name type="scientific">Anas platyrhynchos</name>
    <name type="common">Mallard</name>
    <name type="synonym">Anas boschas</name>
    <dbReference type="NCBI Taxonomy" id="8839"/>
    <lineage>
        <taxon>Eukaryota</taxon>
        <taxon>Metazoa</taxon>
        <taxon>Chordata</taxon>
        <taxon>Craniata</taxon>
        <taxon>Vertebrata</taxon>
        <taxon>Euteleostomi</taxon>
        <taxon>Archelosauria</taxon>
        <taxon>Archosauria</taxon>
        <taxon>Dinosauria</taxon>
        <taxon>Saurischia</taxon>
        <taxon>Theropoda</taxon>
        <taxon>Coelurosauria</taxon>
        <taxon>Aves</taxon>
        <taxon>Neognathae</taxon>
        <taxon>Galloanserae</taxon>
        <taxon>Anseriformes</taxon>
        <taxon>Anatidae</taxon>
        <taxon>Anatinae</taxon>
        <taxon>Anas</taxon>
    </lineage>
</organism>
<dbReference type="GO" id="GO:0016020">
    <property type="term" value="C:membrane"/>
    <property type="evidence" value="ECO:0007669"/>
    <property type="project" value="UniProtKB-SubCell"/>
</dbReference>
<name>A0A8B9TH33_ANAPL</name>
<dbReference type="PANTHER" id="PTHR11266">
    <property type="entry name" value="PEROXISOMAL MEMBRANE PROTEIN 2, PXMP2 MPV17"/>
    <property type="match status" value="1"/>
</dbReference>
<keyword evidence="3" id="KW-0812">Transmembrane</keyword>
<evidence type="ECO:0000313" key="8">
    <source>
        <dbReference type="Ensembl" id="ENSAPLP00020021298.1"/>
    </source>
</evidence>
<feature type="region of interest" description="Disordered" evidence="7">
    <location>
        <begin position="212"/>
        <end position="237"/>
    </location>
</feature>
<evidence type="ECO:0000256" key="7">
    <source>
        <dbReference type="SAM" id="MobiDB-lite"/>
    </source>
</evidence>
<keyword evidence="4" id="KW-1133">Transmembrane helix</keyword>
<protein>
    <recommendedName>
        <fullName evidence="10">Mpv17-like protein 2</fullName>
    </recommendedName>
</protein>
<feature type="compositionally biased region" description="Gly residues" evidence="7">
    <location>
        <begin position="333"/>
        <end position="342"/>
    </location>
</feature>
<dbReference type="PANTHER" id="PTHR11266:SF8">
    <property type="entry name" value="MPV17-LIKE PROTEIN 2"/>
    <property type="match status" value="1"/>
</dbReference>
<evidence type="ECO:0000256" key="3">
    <source>
        <dbReference type="ARBA" id="ARBA00022692"/>
    </source>
</evidence>
<evidence type="ECO:0008006" key="10">
    <source>
        <dbReference type="Google" id="ProtNLM"/>
    </source>
</evidence>
<dbReference type="AlphaFoldDB" id="A0A8B9TH33"/>
<evidence type="ECO:0000313" key="9">
    <source>
        <dbReference type="Proteomes" id="UP000694400"/>
    </source>
</evidence>